<feature type="compositionally biased region" description="Polar residues" evidence="3">
    <location>
        <begin position="1642"/>
        <end position="1663"/>
    </location>
</feature>
<dbReference type="InterPro" id="IPR046349">
    <property type="entry name" value="C1-like_sf"/>
</dbReference>
<dbReference type="InterPro" id="IPR002219">
    <property type="entry name" value="PKC_DAG/PE"/>
</dbReference>
<feature type="compositionally biased region" description="Low complexity" evidence="3">
    <location>
        <begin position="769"/>
        <end position="788"/>
    </location>
</feature>
<dbReference type="PANTHER" id="PTHR45872:SF2">
    <property type="entry name" value="RHO GUANINE NUCLEOTIDE EXCHANGE FACTOR 2, ISOFORM D"/>
    <property type="match status" value="1"/>
</dbReference>
<dbReference type="Gene3D" id="1.10.167.10">
    <property type="entry name" value="Regulator of G-protein Signalling 4, domain 2"/>
    <property type="match status" value="1"/>
</dbReference>
<evidence type="ECO:0000259" key="4">
    <source>
        <dbReference type="PROSITE" id="PS50081"/>
    </source>
</evidence>
<feature type="compositionally biased region" description="Low complexity" evidence="3">
    <location>
        <begin position="1164"/>
        <end position="1178"/>
    </location>
</feature>
<keyword evidence="2" id="KW-0862">Zinc</keyword>
<feature type="region of interest" description="Disordered" evidence="3">
    <location>
        <begin position="1970"/>
        <end position="1991"/>
    </location>
</feature>
<reference evidence="5" key="1">
    <citation type="submission" date="2019-03" db="EMBL/GenBank/DDBJ databases">
        <title>Improved annotation for the trematode Fasciola hepatica.</title>
        <authorList>
            <person name="Choi Y.-J."/>
            <person name="Martin J."/>
            <person name="Mitreva M."/>
        </authorList>
    </citation>
    <scope>NUCLEOTIDE SEQUENCE [LARGE SCALE GENOMIC DNA]</scope>
</reference>
<dbReference type="GO" id="GO:0016301">
    <property type="term" value="F:kinase activity"/>
    <property type="evidence" value="ECO:0007669"/>
    <property type="project" value="UniProtKB-KW"/>
</dbReference>
<feature type="compositionally biased region" description="Low complexity" evidence="3">
    <location>
        <begin position="685"/>
        <end position="695"/>
    </location>
</feature>
<feature type="region of interest" description="Disordered" evidence="3">
    <location>
        <begin position="2089"/>
        <end position="2110"/>
    </location>
</feature>
<keyword evidence="6" id="KW-1185">Reference proteome</keyword>
<evidence type="ECO:0000313" key="6">
    <source>
        <dbReference type="Proteomes" id="UP000230066"/>
    </source>
</evidence>
<feature type="region of interest" description="Disordered" evidence="3">
    <location>
        <begin position="681"/>
        <end position="806"/>
    </location>
</feature>
<dbReference type="Pfam" id="PF09128">
    <property type="entry name" value="RGS-like"/>
    <property type="match status" value="1"/>
</dbReference>
<dbReference type="Proteomes" id="UP000230066">
    <property type="component" value="Unassembled WGS sequence"/>
</dbReference>
<evidence type="ECO:0000256" key="3">
    <source>
        <dbReference type="SAM" id="MobiDB-lite"/>
    </source>
</evidence>
<feature type="compositionally biased region" description="Low complexity" evidence="3">
    <location>
        <begin position="1221"/>
        <end position="1235"/>
    </location>
</feature>
<feature type="compositionally biased region" description="Low complexity" evidence="3">
    <location>
        <begin position="1417"/>
        <end position="1434"/>
    </location>
</feature>
<dbReference type="SUPFAM" id="SSF57889">
    <property type="entry name" value="Cysteine-rich domain"/>
    <property type="match status" value="1"/>
</dbReference>
<keyword evidence="5" id="KW-0418">Kinase</keyword>
<feature type="region of interest" description="Disordered" evidence="3">
    <location>
        <begin position="1155"/>
        <end position="1235"/>
    </location>
</feature>
<dbReference type="GO" id="GO:0007186">
    <property type="term" value="P:G protein-coupled receptor signaling pathway"/>
    <property type="evidence" value="ECO:0007669"/>
    <property type="project" value="TreeGrafter"/>
</dbReference>
<proteinExistence type="predicted"/>
<feature type="region of interest" description="Disordered" evidence="3">
    <location>
        <begin position="1909"/>
        <end position="1928"/>
    </location>
</feature>
<dbReference type="PANTHER" id="PTHR45872">
    <property type="entry name" value="RHO GUANINE NUCLEOTIDE EXCHANGE FACTOR 2, ISOFORM D"/>
    <property type="match status" value="1"/>
</dbReference>
<comment type="caution">
    <text evidence="5">The sequence shown here is derived from an EMBL/GenBank/DDBJ whole genome shotgun (WGS) entry which is preliminary data.</text>
</comment>
<evidence type="ECO:0000256" key="1">
    <source>
        <dbReference type="ARBA" id="ARBA00022723"/>
    </source>
</evidence>
<feature type="region of interest" description="Disordered" evidence="3">
    <location>
        <begin position="28"/>
        <end position="106"/>
    </location>
</feature>
<evidence type="ECO:0000313" key="5">
    <source>
        <dbReference type="EMBL" id="THD27749.1"/>
    </source>
</evidence>
<evidence type="ECO:0000256" key="2">
    <source>
        <dbReference type="ARBA" id="ARBA00022833"/>
    </source>
</evidence>
<dbReference type="Gene3D" id="3.30.60.20">
    <property type="match status" value="1"/>
</dbReference>
<dbReference type="GO" id="GO:0046872">
    <property type="term" value="F:metal ion binding"/>
    <property type="evidence" value="ECO:0007669"/>
    <property type="project" value="UniProtKB-KW"/>
</dbReference>
<dbReference type="InterPro" id="IPR036305">
    <property type="entry name" value="RGS_sf"/>
</dbReference>
<dbReference type="Pfam" id="PF00130">
    <property type="entry name" value="C1_1"/>
    <property type="match status" value="1"/>
</dbReference>
<feature type="compositionally biased region" description="Polar residues" evidence="3">
    <location>
        <begin position="1670"/>
        <end position="1683"/>
    </location>
</feature>
<keyword evidence="1" id="KW-0479">Metal-binding</keyword>
<keyword evidence="5" id="KW-0808">Transferase</keyword>
<dbReference type="EMBL" id="JXXN02000335">
    <property type="protein sequence ID" value="THD27749.1"/>
    <property type="molecule type" value="Genomic_DNA"/>
</dbReference>
<dbReference type="PROSITE" id="PS50081">
    <property type="entry name" value="ZF_DAG_PE_2"/>
    <property type="match status" value="1"/>
</dbReference>
<name>A0A4E0RFW7_FASHE</name>
<dbReference type="GO" id="GO:0005737">
    <property type="term" value="C:cytoplasm"/>
    <property type="evidence" value="ECO:0007669"/>
    <property type="project" value="InterPro"/>
</dbReference>
<feature type="compositionally biased region" description="Polar residues" evidence="3">
    <location>
        <begin position="1909"/>
        <end position="1919"/>
    </location>
</feature>
<dbReference type="GO" id="GO:0001664">
    <property type="term" value="F:G protein-coupled receptor binding"/>
    <property type="evidence" value="ECO:0007669"/>
    <property type="project" value="TreeGrafter"/>
</dbReference>
<organism evidence="5 6">
    <name type="scientific">Fasciola hepatica</name>
    <name type="common">Liver fluke</name>
    <dbReference type="NCBI Taxonomy" id="6192"/>
    <lineage>
        <taxon>Eukaryota</taxon>
        <taxon>Metazoa</taxon>
        <taxon>Spiralia</taxon>
        <taxon>Lophotrochozoa</taxon>
        <taxon>Platyhelminthes</taxon>
        <taxon>Trematoda</taxon>
        <taxon>Digenea</taxon>
        <taxon>Plagiorchiida</taxon>
        <taxon>Echinostomata</taxon>
        <taxon>Echinostomatoidea</taxon>
        <taxon>Fasciolidae</taxon>
        <taxon>Fasciola</taxon>
    </lineage>
</organism>
<dbReference type="PROSITE" id="PS00479">
    <property type="entry name" value="ZF_DAG_PE_1"/>
    <property type="match status" value="1"/>
</dbReference>
<dbReference type="InterPro" id="IPR044926">
    <property type="entry name" value="RGS_subdomain_2"/>
</dbReference>
<feature type="compositionally biased region" description="Basic and acidic residues" evidence="3">
    <location>
        <begin position="727"/>
        <end position="737"/>
    </location>
</feature>
<protein>
    <submittedName>
        <fullName evidence="5">Protein kinase c eta type</fullName>
    </submittedName>
</protein>
<feature type="region of interest" description="Disordered" evidence="3">
    <location>
        <begin position="1635"/>
        <end position="1699"/>
    </location>
</feature>
<accession>A0A4E0RFW7</accession>
<feature type="compositionally biased region" description="Polar residues" evidence="3">
    <location>
        <begin position="743"/>
        <end position="752"/>
    </location>
</feature>
<sequence length="2110" mass="225542">MCCSPSSTPYSRSQILDCFQTNVVSPVSSGQTEIGASNAGRANHVGDRRAELPPPKPVPGPSSVVHTAPTSGITASFLRSRPSFGRADRRASSSSSHKGRPMSVGPDMLASLKRFSIKDSSIQPRLDEETVLGPDGEVTVAPKAKTETSFPVLSSTSTSIPPHPTSAHSVPDGVIMHHQIPGVSPSPSLSSSVGATAAANGTNSGSQIPQQPPDSLHGLLGRVLGRNFDDDSDDDDIRIGEELVQQSALFERASAVLDSPARCGVFLNYLFTQNRDVSPALFYMVAQYFQYALRANKDLLKEQRRLSVEIFSTFLHEKSPLRVDVPTPVVLETQELIQSGAGSATFQSATEAALSMVQAQVSKLAQEIRHGMVTWKPPEPVNLLIRRSRDEELAVFEVCMTPRFQALYQTACDGSTNVGTNGSSVSFTVGPMDGVGATGSMGDGPGTLPQDQTALALCLALATAYRYLSVASVTGQCASDSQETSSGGSGVGHSIRNSLFARSFENLTASALGSGSGIGSGTGSIGGGLSAAGSSLWTKMGYFGTKVKQKQHSGHLFGSRKAKHSLKNHNLHERAFERVTDCWACGRLLWGLAPQGLACNNCNLSVHTKCKSNIRETCTKEGRRSTMISQNGAPVVTPTITSTLTESTSPLANNAAVTRVQSTVVQPSSTEMVTQVSNAHSPLISSSAADSSTDSSLHHGSVQYPGGSSLLAESSPLPRVVDGSQVEAERMRNRSVGDEFSGLDNNSRYVSRTKSRFESPDQVAENATPPSRSDSVASSSSVPPGYVSGLDRSGGDANTPGATSTASDLVPELVVNDWSDDPEMVAGESFEAAVELQRHFPAYQIPAKGQKSEDHIRMLCLLEFHQKTQYMVRYLKQYDYLLLRRWPTEHERLAQVLCLDQIPKLICLFRTLVKCIDLTRTPQGYSGMGEAVYAWLTDNGCANLKSWAQHCQTLSCSNMLDSVRVFVRDYVRRNPDILPLLQTRHNKFVLLDGLKQMRILYFNLPLIANNIVKDLEKTKSYKTEVKTWRQIHAKLASLPQTIDDVCMPLVKRINCGQLYTNLDKKDAIFRQNHSTIAPFQNLLLNFPRVLFHYWVVAHAEVTVDKLTVTSANKVNHDYIRERTEMLAILLHNALMFLVKDNERYILRAFKVTREHGSGGGGGAASTANTLSGSSTGASPMGATPMSSGSSVGSGTASMLDSRPSIVTPGAPGTAGHTDRTSLNLSSSSFSGSAIPSPAQPIGGSLSAATGSAIYSSLFGGGGGGIGGAAVAVASSGATTPGMSGHGSSSSLGATQQSSGLVGAAASMAGTSLTEKSTGSGSLKLAPIFPLRDMFISCGEKYGRDHLLNIVSMDPTVLVRVLFPKEEQRQHWFNLLRENTVITSNRVASLQQQQQIQRTRMAAANRSGMTAGPGGPAGAMSSSAAVAKAASSRGTTGSSIEKPNIASTRFGSRTTSPVTHPQSQEPNSDLYTSSASPQVGKYRDKQNASGVSQIAVRTGATTGSDATAPPLDTSDSTGSVEDLISPEDTVHLTINRINRLLEQIRPTLLELGPEQQTHSVGPTDLTQRAQSPIEAGNLTEKLKVCSTRDLLMLLFDLTQEWLSYLPQTVVQAYSQQQQGSSFELGNNVPESVNQSVRLKKRGNSFNVKRQTSGSWTERSGSNPVTEKPDMMSSTPPACASSISPDQDRPPKPNYGDFRTLTSSTPNLLHLDSSQLSITRFGGTMRVYDLRHSKRDRAIRSTSVPHTSATGESEQAFADRIEILACKLLHTVRQYKQMHSNTICQLTHAHGPSDRTDATVSLTGLPLRNEAIQLECLSDEDRPDTDTVEMDELDDKAQSMVDRVPPMGADVVVTDEDDEFEGVENNDYDEHGTFLESDEVQEASVRDELSDKTDTLRPSMTTNTVMTTISHTESTSDTNLHSDGDDVAGGVSTRAESLLGADAAETDDPVSSTLSVSPETVTELGTDTISATTLSSSGGIRDSGCMPSITDDEDDETLEDSLVTHRRSSTPFHETEAELTPTATAAMSDQLIAANLDEPHGSFDIQDLEVHLSEQSEPPTVGPAETLSVPEMIDGKTPAINNSTAATMTTCVGRTDSQKSTTSSGFAGSGED</sequence>
<dbReference type="SUPFAM" id="SSF48097">
    <property type="entry name" value="Regulator of G-protein signaling, RGS"/>
    <property type="match status" value="1"/>
</dbReference>
<dbReference type="InterPro" id="IPR015212">
    <property type="entry name" value="RGS-like_dom"/>
</dbReference>
<dbReference type="SMART" id="SM00109">
    <property type="entry name" value="C1"/>
    <property type="match status" value="1"/>
</dbReference>
<dbReference type="GO" id="GO:0005085">
    <property type="term" value="F:guanyl-nucleotide exchange factor activity"/>
    <property type="evidence" value="ECO:0007669"/>
    <property type="project" value="InterPro"/>
</dbReference>
<feature type="region of interest" description="Disordered" evidence="3">
    <location>
        <begin position="183"/>
        <end position="221"/>
    </location>
</feature>
<feature type="domain" description="Phorbol-ester/DAG-type" evidence="4">
    <location>
        <begin position="568"/>
        <end position="618"/>
    </location>
</feature>
<feature type="compositionally biased region" description="Polar residues" evidence="3">
    <location>
        <begin position="1435"/>
        <end position="1476"/>
    </location>
</feature>
<feature type="region of interest" description="Disordered" evidence="3">
    <location>
        <begin position="1396"/>
        <end position="1523"/>
    </location>
</feature>
<feature type="compositionally biased region" description="Low complexity" evidence="3">
    <location>
        <begin position="183"/>
        <end position="206"/>
    </location>
</feature>
<gene>
    <name evidence="5" type="ORF">D915_001383</name>
</gene>